<name>T0SAG9_SAPDV</name>
<dbReference type="InParanoid" id="T0SAG9"/>
<reference evidence="1 2" key="1">
    <citation type="submission" date="2012-04" db="EMBL/GenBank/DDBJ databases">
        <title>The Genome Sequence of Saprolegnia declina VS20.</title>
        <authorList>
            <consortium name="The Broad Institute Genome Sequencing Platform"/>
            <person name="Russ C."/>
            <person name="Nusbaum C."/>
            <person name="Tyler B."/>
            <person name="van West P."/>
            <person name="Dieguez-Uribeondo J."/>
            <person name="de Bruijn I."/>
            <person name="Tripathy S."/>
            <person name="Jiang R."/>
            <person name="Young S.K."/>
            <person name="Zeng Q."/>
            <person name="Gargeya S."/>
            <person name="Fitzgerald M."/>
            <person name="Haas B."/>
            <person name="Abouelleil A."/>
            <person name="Alvarado L."/>
            <person name="Arachchi H.M."/>
            <person name="Berlin A."/>
            <person name="Chapman S.B."/>
            <person name="Goldberg J."/>
            <person name="Griggs A."/>
            <person name="Gujja S."/>
            <person name="Hansen M."/>
            <person name="Howarth C."/>
            <person name="Imamovic A."/>
            <person name="Larimer J."/>
            <person name="McCowen C."/>
            <person name="Montmayeur A."/>
            <person name="Murphy C."/>
            <person name="Neiman D."/>
            <person name="Pearson M."/>
            <person name="Priest M."/>
            <person name="Roberts A."/>
            <person name="Saif S."/>
            <person name="Shea T."/>
            <person name="Sisk P."/>
            <person name="Sykes S."/>
            <person name="Wortman J."/>
            <person name="Nusbaum C."/>
            <person name="Birren B."/>
        </authorList>
    </citation>
    <scope>NUCLEOTIDE SEQUENCE [LARGE SCALE GENOMIC DNA]</scope>
    <source>
        <strain evidence="1 2">VS20</strain>
    </source>
</reference>
<sequence>MHLQGVIVDNNATHGPEKTLASFDGIFDTILVKARKAKPPLATQVPHFEYAVIYGSGVFTPDELRLLTSDDKEASDLGGVWRRPSSHAAGLAEVDRYVDHAALSCVMDTKYLVNSMQLKPSELKSGLRTLESSLKAGLQQRQERWDAANSVVAKFEAHRPSMLRFAQSVAEGQKAAQLLGTTLSLAKQSKLLGLDMNNVLCFMTVLL</sequence>
<evidence type="ECO:0000313" key="2">
    <source>
        <dbReference type="Proteomes" id="UP000030762"/>
    </source>
</evidence>
<gene>
    <name evidence="1" type="ORF">SDRG_00057</name>
</gene>
<protein>
    <submittedName>
        <fullName evidence="1">Uncharacterized protein</fullName>
    </submittedName>
</protein>
<evidence type="ECO:0000313" key="1">
    <source>
        <dbReference type="EMBL" id="EQC42318.1"/>
    </source>
</evidence>
<dbReference type="EMBL" id="JH767132">
    <property type="protein sequence ID" value="EQC42318.1"/>
    <property type="molecule type" value="Genomic_DNA"/>
</dbReference>
<dbReference type="OrthoDB" id="10583464at2759"/>
<dbReference type="RefSeq" id="XP_008603741.1">
    <property type="nucleotide sequence ID" value="XM_008605519.1"/>
</dbReference>
<dbReference type="GeneID" id="19940784"/>
<dbReference type="VEuPathDB" id="FungiDB:SDRG_00057"/>
<keyword evidence="2" id="KW-1185">Reference proteome</keyword>
<accession>T0SAG9</accession>
<organism evidence="1 2">
    <name type="scientific">Saprolegnia diclina (strain VS20)</name>
    <dbReference type="NCBI Taxonomy" id="1156394"/>
    <lineage>
        <taxon>Eukaryota</taxon>
        <taxon>Sar</taxon>
        <taxon>Stramenopiles</taxon>
        <taxon>Oomycota</taxon>
        <taxon>Saprolegniomycetes</taxon>
        <taxon>Saprolegniales</taxon>
        <taxon>Saprolegniaceae</taxon>
        <taxon>Saprolegnia</taxon>
    </lineage>
</organism>
<proteinExistence type="predicted"/>
<dbReference type="AlphaFoldDB" id="T0SAG9"/>
<dbReference type="Proteomes" id="UP000030762">
    <property type="component" value="Unassembled WGS sequence"/>
</dbReference>